<evidence type="ECO:0000256" key="4">
    <source>
        <dbReference type="ARBA" id="ARBA00022827"/>
    </source>
</evidence>
<evidence type="ECO:0000313" key="8">
    <source>
        <dbReference type="EMBL" id="GAA2378273.1"/>
    </source>
</evidence>
<keyword evidence="6" id="KW-0560">Oxidoreductase</keyword>
<reference evidence="8 9" key="1">
    <citation type="journal article" date="2019" name="Int. J. Syst. Evol. Microbiol.">
        <title>The Global Catalogue of Microorganisms (GCM) 10K type strain sequencing project: providing services to taxonomists for standard genome sequencing and annotation.</title>
        <authorList>
            <consortium name="The Broad Institute Genomics Platform"/>
            <consortium name="The Broad Institute Genome Sequencing Center for Infectious Disease"/>
            <person name="Wu L."/>
            <person name="Ma J."/>
        </authorList>
    </citation>
    <scope>NUCLEOTIDE SEQUENCE [LARGE SCALE GENOMIC DNA]</scope>
    <source>
        <strain evidence="8 9">JCM 4316</strain>
    </source>
</reference>
<dbReference type="SUPFAM" id="SSF51905">
    <property type="entry name" value="FAD/NAD(P)-binding domain"/>
    <property type="match status" value="1"/>
</dbReference>
<name>A0ABN3HF01_9ACTN</name>
<comment type="cofactor">
    <cofactor evidence="1">
        <name>FAD</name>
        <dbReference type="ChEBI" id="CHEBI:57692"/>
    </cofactor>
</comment>
<evidence type="ECO:0000256" key="5">
    <source>
        <dbReference type="ARBA" id="ARBA00022857"/>
    </source>
</evidence>
<evidence type="ECO:0000313" key="9">
    <source>
        <dbReference type="Proteomes" id="UP001500253"/>
    </source>
</evidence>
<gene>
    <name evidence="8" type="ORF">GCM10010246_85070</name>
</gene>
<accession>A0ABN3HF01</accession>
<dbReference type="InterPro" id="IPR036188">
    <property type="entry name" value="FAD/NAD-bd_sf"/>
</dbReference>
<keyword evidence="7" id="KW-0503">Monooxygenase</keyword>
<keyword evidence="4" id="KW-0274">FAD</keyword>
<keyword evidence="9" id="KW-1185">Reference proteome</keyword>
<dbReference type="PANTHER" id="PTHR43098">
    <property type="entry name" value="L-ORNITHINE N(5)-MONOOXYGENASE-RELATED"/>
    <property type="match status" value="1"/>
</dbReference>
<evidence type="ECO:0000256" key="2">
    <source>
        <dbReference type="ARBA" id="ARBA00010139"/>
    </source>
</evidence>
<evidence type="ECO:0000256" key="6">
    <source>
        <dbReference type="ARBA" id="ARBA00023002"/>
    </source>
</evidence>
<evidence type="ECO:0000256" key="1">
    <source>
        <dbReference type="ARBA" id="ARBA00001974"/>
    </source>
</evidence>
<evidence type="ECO:0008006" key="10">
    <source>
        <dbReference type="Google" id="ProtNLM"/>
    </source>
</evidence>
<comment type="caution">
    <text evidence="8">The sequence shown here is derived from an EMBL/GenBank/DDBJ whole genome shotgun (WGS) entry which is preliminary data.</text>
</comment>
<sequence length="84" mass="9427">MGAKRICIGTDYYETYNRDNVALVDLRAELIEAVTATGLRTSEGEYELDVLVLATGFDAMTGSILRIDVRGTAVRNIFRRDHSW</sequence>
<dbReference type="EMBL" id="BAAASD010000146">
    <property type="protein sequence ID" value="GAA2378273.1"/>
    <property type="molecule type" value="Genomic_DNA"/>
</dbReference>
<proteinExistence type="inferred from homology"/>
<protein>
    <recommendedName>
        <fullName evidence="10">FAD/NAD(P)-binding domain-containing protein</fullName>
    </recommendedName>
</protein>
<keyword evidence="3" id="KW-0285">Flavoprotein</keyword>
<evidence type="ECO:0000256" key="7">
    <source>
        <dbReference type="ARBA" id="ARBA00023033"/>
    </source>
</evidence>
<dbReference type="Proteomes" id="UP001500253">
    <property type="component" value="Unassembled WGS sequence"/>
</dbReference>
<comment type="similarity">
    <text evidence="2">Belongs to the FAD-binding monooxygenase family.</text>
</comment>
<dbReference type="PANTHER" id="PTHR43098:SF3">
    <property type="entry name" value="L-ORNITHINE N(5)-MONOOXYGENASE-RELATED"/>
    <property type="match status" value="1"/>
</dbReference>
<keyword evidence="5" id="KW-0521">NADP</keyword>
<organism evidence="8 9">
    <name type="scientific">Streptomyces cuspidosporus</name>
    <dbReference type="NCBI Taxonomy" id="66882"/>
    <lineage>
        <taxon>Bacteria</taxon>
        <taxon>Bacillati</taxon>
        <taxon>Actinomycetota</taxon>
        <taxon>Actinomycetes</taxon>
        <taxon>Kitasatosporales</taxon>
        <taxon>Streptomycetaceae</taxon>
        <taxon>Streptomyces</taxon>
    </lineage>
</organism>
<dbReference type="InterPro" id="IPR050775">
    <property type="entry name" value="FAD-binding_Monooxygenases"/>
</dbReference>
<evidence type="ECO:0000256" key="3">
    <source>
        <dbReference type="ARBA" id="ARBA00022630"/>
    </source>
</evidence>